<dbReference type="RefSeq" id="XP_007673591.1">
    <property type="nucleotide sequence ID" value="XM_007675401.1"/>
</dbReference>
<evidence type="ECO:0000313" key="2">
    <source>
        <dbReference type="Proteomes" id="UP000011761"/>
    </source>
</evidence>
<dbReference type="Proteomes" id="UP000011761">
    <property type="component" value="Unassembled WGS sequence"/>
</dbReference>
<name>M2NJ71_BAUPA</name>
<reference evidence="1 2" key="1">
    <citation type="journal article" date="2012" name="PLoS Pathog.">
        <title>Diverse lifestyles and strategies of plant pathogenesis encoded in the genomes of eighteen Dothideomycetes fungi.</title>
        <authorList>
            <person name="Ohm R.A."/>
            <person name="Feau N."/>
            <person name="Henrissat B."/>
            <person name="Schoch C.L."/>
            <person name="Horwitz B.A."/>
            <person name="Barry K.W."/>
            <person name="Condon B.J."/>
            <person name="Copeland A.C."/>
            <person name="Dhillon B."/>
            <person name="Glaser F."/>
            <person name="Hesse C.N."/>
            <person name="Kosti I."/>
            <person name="LaButti K."/>
            <person name="Lindquist E.A."/>
            <person name="Lucas S."/>
            <person name="Salamov A.A."/>
            <person name="Bradshaw R.E."/>
            <person name="Ciuffetti L."/>
            <person name="Hamelin R.C."/>
            <person name="Kema G.H.J."/>
            <person name="Lawrence C."/>
            <person name="Scott J.A."/>
            <person name="Spatafora J.W."/>
            <person name="Turgeon B.G."/>
            <person name="de Wit P.J.G.M."/>
            <person name="Zhong S."/>
            <person name="Goodwin S.B."/>
            <person name="Grigoriev I.V."/>
        </authorList>
    </citation>
    <scope>NUCLEOTIDE SEQUENCE [LARGE SCALE GENOMIC DNA]</scope>
    <source>
        <strain evidence="1 2">UAMH 10762</strain>
    </source>
</reference>
<dbReference type="AlphaFoldDB" id="M2NJ71"/>
<gene>
    <name evidence="1" type="ORF">BAUCODRAFT_31497</name>
</gene>
<sequence>MRLCFKQVEPLSLADCVHFFIRPYSGKSRVVQLGIQAVTTPGMLHACNKGMSIYRTAFDQCAHDTDCGRGE</sequence>
<accession>M2NJ71</accession>
<keyword evidence="2" id="KW-1185">Reference proteome</keyword>
<organism evidence="1 2">
    <name type="scientific">Baudoinia panamericana (strain UAMH 10762)</name>
    <name type="common">Angels' share fungus</name>
    <name type="synonym">Baudoinia compniacensis (strain UAMH 10762)</name>
    <dbReference type="NCBI Taxonomy" id="717646"/>
    <lineage>
        <taxon>Eukaryota</taxon>
        <taxon>Fungi</taxon>
        <taxon>Dikarya</taxon>
        <taxon>Ascomycota</taxon>
        <taxon>Pezizomycotina</taxon>
        <taxon>Dothideomycetes</taxon>
        <taxon>Dothideomycetidae</taxon>
        <taxon>Mycosphaerellales</taxon>
        <taxon>Teratosphaeriaceae</taxon>
        <taxon>Baudoinia</taxon>
    </lineage>
</organism>
<dbReference type="EMBL" id="KB445552">
    <property type="protein sequence ID" value="EMC99175.1"/>
    <property type="molecule type" value="Genomic_DNA"/>
</dbReference>
<dbReference type="GeneID" id="19111499"/>
<dbReference type="HOGENOM" id="CLU_2739630_0_0_1"/>
<dbReference type="KEGG" id="bcom:BAUCODRAFT_31497"/>
<proteinExistence type="predicted"/>
<protein>
    <submittedName>
        <fullName evidence="1">Uncharacterized protein</fullName>
    </submittedName>
</protein>
<evidence type="ECO:0000313" key="1">
    <source>
        <dbReference type="EMBL" id="EMC99175.1"/>
    </source>
</evidence>